<evidence type="ECO:0000313" key="1">
    <source>
        <dbReference type="EMBL" id="KAH9737558.1"/>
    </source>
</evidence>
<reference evidence="2" key="1">
    <citation type="journal article" date="2023" name="Hortic. Res.">
        <title>A chromosome-level phased genome enabling allele-level studies in sweet orange: a case study on citrus Huanglongbing tolerance.</title>
        <authorList>
            <person name="Wu B."/>
            <person name="Yu Q."/>
            <person name="Deng Z."/>
            <person name="Duan Y."/>
            <person name="Luo F."/>
            <person name="Gmitter F. Jr."/>
        </authorList>
    </citation>
    <scope>NUCLEOTIDE SEQUENCE [LARGE SCALE GENOMIC DNA]</scope>
    <source>
        <strain evidence="2">cv. Valencia</strain>
    </source>
</reference>
<organism evidence="1 2">
    <name type="scientific">Citrus sinensis</name>
    <name type="common">Sweet orange</name>
    <name type="synonym">Citrus aurantium var. sinensis</name>
    <dbReference type="NCBI Taxonomy" id="2711"/>
    <lineage>
        <taxon>Eukaryota</taxon>
        <taxon>Viridiplantae</taxon>
        <taxon>Streptophyta</taxon>
        <taxon>Embryophyta</taxon>
        <taxon>Tracheophyta</taxon>
        <taxon>Spermatophyta</taxon>
        <taxon>Magnoliopsida</taxon>
        <taxon>eudicotyledons</taxon>
        <taxon>Gunneridae</taxon>
        <taxon>Pentapetalae</taxon>
        <taxon>rosids</taxon>
        <taxon>malvids</taxon>
        <taxon>Sapindales</taxon>
        <taxon>Rutaceae</taxon>
        <taxon>Aurantioideae</taxon>
        <taxon>Citrus</taxon>
    </lineage>
</organism>
<protein>
    <submittedName>
        <fullName evidence="1">Plastid-lipid-associated protein 13</fullName>
    </submittedName>
</protein>
<comment type="caution">
    <text evidence="1">The sequence shown here is derived from an EMBL/GenBank/DDBJ whole genome shotgun (WGS) entry which is preliminary data.</text>
</comment>
<sequence length="319" mass="35348">MASLQASLPSISAIWSSFPDSSSINSASIVTLTSSPANDRRIRRRLRCKAMVQQAVQGAPAAYAKEMERLSAKESLLLAFKDAGGFEALVAGKTTNMQQIDVNERITGLERLNPTPRPTTSPFLEGRWNFEWFGSGSPGFFVARFIFDLTEWANFYRLLLQSLSCRRFPPTLANLSNMDVVIKDGKANITANFKLLNSIESKFSLSTKLLVEGPLRLKEEYIEGILESPTVIEETIPEQLKGAFNQAVTTVQQLPAPIRDAISGGLRIPLSGTFQRLFMISYLDEEILIIRDASGIPEVLTRLDPPSSPIEEPITEYES</sequence>
<keyword evidence="2" id="KW-1185">Reference proteome</keyword>
<gene>
    <name evidence="1" type="ORF">KPL71_018484</name>
</gene>
<accession>A0ACB8JY81</accession>
<dbReference type="Proteomes" id="UP000829398">
    <property type="component" value="Chromosome 6"/>
</dbReference>
<dbReference type="EMBL" id="CM039175">
    <property type="protein sequence ID" value="KAH9737558.1"/>
    <property type="molecule type" value="Genomic_DNA"/>
</dbReference>
<evidence type="ECO:0000313" key="2">
    <source>
        <dbReference type="Proteomes" id="UP000829398"/>
    </source>
</evidence>
<proteinExistence type="predicted"/>
<name>A0ACB8JY81_CITSI</name>